<accession>L8GRY3</accession>
<feature type="compositionally biased region" description="Pro residues" evidence="1">
    <location>
        <begin position="308"/>
        <end position="317"/>
    </location>
</feature>
<dbReference type="SUPFAM" id="SSF53098">
    <property type="entry name" value="Ribonuclease H-like"/>
    <property type="match status" value="1"/>
</dbReference>
<reference evidence="3 4" key="1">
    <citation type="journal article" date="2013" name="Genome Biol.">
        <title>Genome of Acanthamoeba castellanii highlights extensive lateral gene transfer and early evolution of tyrosine kinase signaling.</title>
        <authorList>
            <person name="Clarke M."/>
            <person name="Lohan A.J."/>
            <person name="Liu B."/>
            <person name="Lagkouvardos I."/>
            <person name="Roy S."/>
            <person name="Zafar N."/>
            <person name="Bertelli C."/>
            <person name="Schilde C."/>
            <person name="Kianianmomeni A."/>
            <person name="Burglin T.R."/>
            <person name="Frech C."/>
            <person name="Turcotte B."/>
            <person name="Kopec K.O."/>
            <person name="Synnott J.M."/>
            <person name="Choo C."/>
            <person name="Paponov I."/>
            <person name="Finkler A."/>
            <person name="Soon Heng Tan C."/>
            <person name="Hutchins A.P."/>
            <person name="Weinmeier T."/>
            <person name="Rattei T."/>
            <person name="Chu J.S."/>
            <person name="Gimenez G."/>
            <person name="Irimia M."/>
            <person name="Rigden D.J."/>
            <person name="Fitzpatrick D.A."/>
            <person name="Lorenzo-Morales J."/>
            <person name="Bateman A."/>
            <person name="Chiu C.H."/>
            <person name="Tang P."/>
            <person name="Hegemann P."/>
            <person name="Fromm H."/>
            <person name="Raoult D."/>
            <person name="Greub G."/>
            <person name="Miranda-Saavedra D."/>
            <person name="Chen N."/>
            <person name="Nash P."/>
            <person name="Ginger M.L."/>
            <person name="Horn M."/>
            <person name="Schaap P."/>
            <person name="Caler L."/>
            <person name="Loftus B."/>
        </authorList>
    </citation>
    <scope>NUCLEOTIDE SEQUENCE [LARGE SCALE GENOMIC DNA]</scope>
    <source>
        <strain evidence="3 4">Neff</strain>
    </source>
</reference>
<dbReference type="InterPro" id="IPR036397">
    <property type="entry name" value="RNaseH_sf"/>
</dbReference>
<dbReference type="Proteomes" id="UP000011083">
    <property type="component" value="Unassembled WGS sequence"/>
</dbReference>
<dbReference type="GO" id="GO:0006139">
    <property type="term" value="P:nucleobase-containing compound metabolic process"/>
    <property type="evidence" value="ECO:0007669"/>
    <property type="project" value="InterPro"/>
</dbReference>
<dbReference type="SUPFAM" id="SSF47819">
    <property type="entry name" value="HRDC-like"/>
    <property type="match status" value="1"/>
</dbReference>
<dbReference type="VEuPathDB" id="AmoebaDB:ACA1_325110"/>
<dbReference type="InterPro" id="IPR044876">
    <property type="entry name" value="HRDC_dom_sf"/>
</dbReference>
<dbReference type="PANTHER" id="PTHR47649:SF1">
    <property type="entry name" value="RIBONUCLEASE D"/>
    <property type="match status" value="1"/>
</dbReference>
<dbReference type="GO" id="GO:0008408">
    <property type="term" value="F:3'-5' exonuclease activity"/>
    <property type="evidence" value="ECO:0007669"/>
    <property type="project" value="InterPro"/>
</dbReference>
<name>L8GRY3_ACACF</name>
<dbReference type="Gene3D" id="3.30.420.10">
    <property type="entry name" value="Ribonuclease H-like superfamily/Ribonuclease H"/>
    <property type="match status" value="1"/>
</dbReference>
<dbReference type="InterPro" id="IPR002562">
    <property type="entry name" value="3'-5'_exonuclease_dom"/>
</dbReference>
<feature type="compositionally biased region" description="Acidic residues" evidence="1">
    <location>
        <begin position="288"/>
        <end position="307"/>
    </location>
</feature>
<keyword evidence="3" id="KW-0540">Nuclease</keyword>
<evidence type="ECO:0000313" key="4">
    <source>
        <dbReference type="Proteomes" id="UP000011083"/>
    </source>
</evidence>
<dbReference type="GO" id="GO:0000166">
    <property type="term" value="F:nucleotide binding"/>
    <property type="evidence" value="ECO:0007669"/>
    <property type="project" value="InterPro"/>
</dbReference>
<dbReference type="AlphaFoldDB" id="L8GRY3"/>
<keyword evidence="4" id="KW-1185">Reference proteome</keyword>
<dbReference type="GeneID" id="14915525"/>
<dbReference type="RefSeq" id="XP_004336909.1">
    <property type="nucleotide sequence ID" value="XM_004336861.1"/>
</dbReference>
<keyword evidence="3" id="KW-0378">Hydrolase</keyword>
<dbReference type="Pfam" id="PF01612">
    <property type="entry name" value="DNA_pol_A_exo1"/>
    <property type="match status" value="1"/>
</dbReference>
<dbReference type="PANTHER" id="PTHR47649">
    <property type="entry name" value="RIBONUCLEASE D"/>
    <property type="match status" value="1"/>
</dbReference>
<feature type="region of interest" description="Disordered" evidence="1">
    <location>
        <begin position="261"/>
        <end position="317"/>
    </location>
</feature>
<dbReference type="InterPro" id="IPR002121">
    <property type="entry name" value="HRDC_dom"/>
</dbReference>
<evidence type="ECO:0000313" key="3">
    <source>
        <dbReference type="EMBL" id="ELR14896.1"/>
    </source>
</evidence>
<dbReference type="OMA" id="LIPCESS"/>
<dbReference type="InterPro" id="IPR051086">
    <property type="entry name" value="RNase_D-like"/>
</dbReference>
<organism evidence="3 4">
    <name type="scientific">Acanthamoeba castellanii (strain ATCC 30010 / Neff)</name>
    <dbReference type="NCBI Taxonomy" id="1257118"/>
    <lineage>
        <taxon>Eukaryota</taxon>
        <taxon>Amoebozoa</taxon>
        <taxon>Discosea</taxon>
        <taxon>Longamoebia</taxon>
        <taxon>Centramoebida</taxon>
        <taxon>Acanthamoebidae</taxon>
        <taxon>Acanthamoeba</taxon>
    </lineage>
</organism>
<dbReference type="STRING" id="1257118.L8GRY3"/>
<dbReference type="InterPro" id="IPR012337">
    <property type="entry name" value="RNaseH-like_sf"/>
</dbReference>
<sequence length="317" mass="35523">MPDYTLITEPHQVADVAERFVAKAQWLAIDTESNILFVYQPRVCLIQMNVEGVLLVFDTMALMQADPLALEPLRPYLEDGQRLIFAHGAANDVSTFKRDFDISLNGLFDTQRAAQLAGLAHTNYGAVVESLLSVSLSKDYTHYNWGLRPIELEPLRYALEDVVYLPQVGHMLRARVQELGVEEELAAVNRMLMAMPSHPRRLDDLALVHSIRGTGNLDPVQLGVMGALFLWRDAKAREFDRPCGSVISNERLVKIARALDPNVPPRPTSNVRTVRRKCLEPQPPPNQEEGEEEDGGEEAEEDEEEEAPPAPPEQQGR</sequence>
<proteinExistence type="predicted"/>
<evidence type="ECO:0000256" key="1">
    <source>
        <dbReference type="SAM" id="MobiDB-lite"/>
    </source>
</evidence>
<feature type="domain" description="3'-5' exonuclease" evidence="2">
    <location>
        <begin position="4"/>
        <end position="177"/>
    </location>
</feature>
<protein>
    <submittedName>
        <fullName evidence="3">3'5' exonuclease domain containing protein</fullName>
    </submittedName>
</protein>
<dbReference type="GO" id="GO:0003676">
    <property type="term" value="F:nucleic acid binding"/>
    <property type="evidence" value="ECO:0007669"/>
    <property type="project" value="InterPro"/>
</dbReference>
<dbReference type="EMBL" id="KB008041">
    <property type="protein sequence ID" value="ELR14896.1"/>
    <property type="molecule type" value="Genomic_DNA"/>
</dbReference>
<dbReference type="CDD" id="cd06142">
    <property type="entry name" value="RNaseD_exo"/>
    <property type="match status" value="1"/>
</dbReference>
<dbReference type="SMART" id="SM00474">
    <property type="entry name" value="35EXOc"/>
    <property type="match status" value="1"/>
</dbReference>
<dbReference type="Pfam" id="PF00570">
    <property type="entry name" value="HRDC"/>
    <property type="match status" value="1"/>
</dbReference>
<dbReference type="Gene3D" id="1.10.150.80">
    <property type="entry name" value="HRDC domain"/>
    <property type="match status" value="1"/>
</dbReference>
<dbReference type="KEGG" id="acan:ACA1_325110"/>
<dbReference type="InterPro" id="IPR010997">
    <property type="entry name" value="HRDC-like_sf"/>
</dbReference>
<gene>
    <name evidence="3" type="ORF">ACA1_325110</name>
</gene>
<evidence type="ECO:0000259" key="2">
    <source>
        <dbReference type="SMART" id="SM00474"/>
    </source>
</evidence>
<keyword evidence="3" id="KW-0269">Exonuclease</keyword>